<sequence>MSRLVFINLFGFKMTEKTPSESHSPNTGIAQWDKKSNQVKKRISVADYMKSVIAFSIFGLGLWVYYFNVLNISLYLRYALLVLSGLVAVVMILSWCQYGRGFLSYIKDSYVEFKKVVWPTRAESTKITIRVIIFALILSAFIYTVDSLITIVFNAVLLRG</sequence>
<evidence type="ECO:0000256" key="5">
    <source>
        <dbReference type="ARBA" id="ARBA00022927"/>
    </source>
</evidence>
<dbReference type="HAMAP" id="MF_00422">
    <property type="entry name" value="SecE"/>
    <property type="match status" value="1"/>
</dbReference>
<keyword evidence="8 9" id="KW-0472">Membrane</keyword>
<comment type="caution">
    <text evidence="9">Lacks conserved residue(s) required for the propagation of feature annotation.</text>
</comment>
<evidence type="ECO:0000256" key="8">
    <source>
        <dbReference type="ARBA" id="ARBA00023136"/>
    </source>
</evidence>
<dbReference type="Proteomes" id="UP000279284">
    <property type="component" value="Chromosome"/>
</dbReference>
<feature type="transmembrane region" description="Helical" evidence="9">
    <location>
        <begin position="131"/>
        <end position="157"/>
    </location>
</feature>
<feature type="transmembrane region" description="Helical" evidence="9">
    <location>
        <begin position="48"/>
        <end position="66"/>
    </location>
</feature>
<dbReference type="GO" id="GO:0043952">
    <property type="term" value="P:protein transport by the Sec complex"/>
    <property type="evidence" value="ECO:0007669"/>
    <property type="project" value="UniProtKB-UniRule"/>
</dbReference>
<comment type="subunit">
    <text evidence="9">Component of the Sec protein translocase complex. Heterotrimer consisting of SecY, SecE and SecG subunits. The heterotrimers can form oligomers, although 1 heterotrimer is thought to be able to translocate proteins. Interacts with the ribosome. Interacts with SecDF, and other proteins may be involved. Interacts with SecA.</text>
</comment>
<dbReference type="PROSITE" id="PS01067">
    <property type="entry name" value="SECE_SEC61G"/>
    <property type="match status" value="1"/>
</dbReference>
<keyword evidence="2 9" id="KW-0813">Transport</keyword>
<keyword evidence="4 9" id="KW-0812">Transmembrane</keyword>
<name>A0A1X3CXR0_9NEIS</name>
<dbReference type="GO" id="GO:0065002">
    <property type="term" value="P:intracellular protein transmembrane transport"/>
    <property type="evidence" value="ECO:0007669"/>
    <property type="project" value="UniProtKB-UniRule"/>
</dbReference>
<comment type="similarity">
    <text evidence="9">Belongs to the SecE/SEC61-gamma family.</text>
</comment>
<comment type="subcellular location">
    <subcellularLocation>
        <location evidence="1">Membrane</location>
    </subcellularLocation>
</comment>
<dbReference type="NCBIfam" id="TIGR00964">
    <property type="entry name" value="secE_bact"/>
    <property type="match status" value="1"/>
</dbReference>
<proteinExistence type="inferred from homology"/>
<evidence type="ECO:0000256" key="6">
    <source>
        <dbReference type="ARBA" id="ARBA00022989"/>
    </source>
</evidence>
<comment type="function">
    <text evidence="9">Essential subunit of the Sec protein translocation channel SecYEG. Clamps together the 2 halves of SecY. May contact the channel plug during translocation.</text>
</comment>
<dbReference type="EMBL" id="LR134313">
    <property type="protein sequence ID" value="VEE99104.1"/>
    <property type="molecule type" value="Genomic_DNA"/>
</dbReference>
<dbReference type="InterPro" id="IPR001901">
    <property type="entry name" value="Translocase_SecE/Sec61-g"/>
</dbReference>
<dbReference type="AlphaFoldDB" id="A0A1X3CXR0"/>
<dbReference type="STRING" id="493.BWD07_05710"/>
<feature type="transmembrane region" description="Helical" evidence="9">
    <location>
        <begin position="78"/>
        <end position="98"/>
    </location>
</feature>
<dbReference type="GO" id="GO:0008320">
    <property type="term" value="F:protein transmembrane transporter activity"/>
    <property type="evidence" value="ECO:0007669"/>
    <property type="project" value="UniProtKB-UniRule"/>
</dbReference>
<keyword evidence="11" id="KW-1185">Reference proteome</keyword>
<evidence type="ECO:0000256" key="7">
    <source>
        <dbReference type="ARBA" id="ARBA00023010"/>
    </source>
</evidence>
<dbReference type="InterPro" id="IPR005807">
    <property type="entry name" value="SecE_bac"/>
</dbReference>
<keyword evidence="5 9" id="KW-0653">Protein transport</keyword>
<dbReference type="GO" id="GO:0009306">
    <property type="term" value="P:protein secretion"/>
    <property type="evidence" value="ECO:0007669"/>
    <property type="project" value="UniProtKB-UniRule"/>
</dbReference>
<keyword evidence="6 9" id="KW-1133">Transmembrane helix</keyword>
<keyword evidence="7 9" id="KW-0811">Translocation</keyword>
<evidence type="ECO:0000256" key="1">
    <source>
        <dbReference type="ARBA" id="ARBA00004370"/>
    </source>
</evidence>
<evidence type="ECO:0000256" key="9">
    <source>
        <dbReference type="HAMAP-Rule" id="MF_00422"/>
    </source>
</evidence>
<accession>A0A1X3CXR0</accession>
<dbReference type="GO" id="GO:0006605">
    <property type="term" value="P:protein targeting"/>
    <property type="evidence" value="ECO:0007669"/>
    <property type="project" value="UniProtKB-UniRule"/>
</dbReference>
<evidence type="ECO:0000313" key="11">
    <source>
        <dbReference type="Proteomes" id="UP000279284"/>
    </source>
</evidence>
<dbReference type="PANTHER" id="PTHR33910:SF1">
    <property type="entry name" value="PROTEIN TRANSLOCASE SUBUNIT SECE"/>
    <property type="match status" value="1"/>
</dbReference>
<evidence type="ECO:0000256" key="3">
    <source>
        <dbReference type="ARBA" id="ARBA00022475"/>
    </source>
</evidence>
<gene>
    <name evidence="9 10" type="primary">secE</name>
    <name evidence="10" type="ORF">NCTC10296_00170</name>
</gene>
<dbReference type="Gene3D" id="1.20.5.1030">
    <property type="entry name" value="Preprotein translocase secy subunit"/>
    <property type="match status" value="1"/>
</dbReference>
<organism evidence="10 11">
    <name type="scientific">Neisseria canis</name>
    <dbReference type="NCBI Taxonomy" id="493"/>
    <lineage>
        <taxon>Bacteria</taxon>
        <taxon>Pseudomonadati</taxon>
        <taxon>Pseudomonadota</taxon>
        <taxon>Betaproteobacteria</taxon>
        <taxon>Neisseriales</taxon>
        <taxon>Neisseriaceae</taxon>
        <taxon>Neisseria</taxon>
    </lineage>
</organism>
<keyword evidence="3 9" id="KW-1003">Cell membrane</keyword>
<evidence type="ECO:0000256" key="2">
    <source>
        <dbReference type="ARBA" id="ARBA00022448"/>
    </source>
</evidence>
<protein>
    <recommendedName>
        <fullName evidence="9">Protein translocase subunit SecE</fullName>
    </recommendedName>
</protein>
<dbReference type="GO" id="GO:0005886">
    <property type="term" value="C:plasma membrane"/>
    <property type="evidence" value="ECO:0007669"/>
    <property type="project" value="UniProtKB-UniRule"/>
</dbReference>
<dbReference type="Pfam" id="PF00584">
    <property type="entry name" value="SecE"/>
    <property type="match status" value="1"/>
</dbReference>
<evidence type="ECO:0000256" key="4">
    <source>
        <dbReference type="ARBA" id="ARBA00022692"/>
    </source>
</evidence>
<evidence type="ECO:0000313" key="10">
    <source>
        <dbReference type="EMBL" id="VEE99104.1"/>
    </source>
</evidence>
<dbReference type="InterPro" id="IPR038379">
    <property type="entry name" value="SecE_sf"/>
</dbReference>
<dbReference type="KEGG" id="nci:NCTC10296_00170"/>
<reference evidence="10 11" key="1">
    <citation type="submission" date="2018-12" db="EMBL/GenBank/DDBJ databases">
        <authorList>
            <consortium name="Pathogen Informatics"/>
        </authorList>
    </citation>
    <scope>NUCLEOTIDE SEQUENCE [LARGE SCALE GENOMIC DNA]</scope>
    <source>
        <strain evidence="10 11">NCTC10296</strain>
    </source>
</reference>
<dbReference type="PANTHER" id="PTHR33910">
    <property type="entry name" value="PROTEIN TRANSLOCASE SUBUNIT SECE"/>
    <property type="match status" value="1"/>
</dbReference>